<keyword evidence="4" id="KW-1185">Reference proteome</keyword>
<evidence type="ECO:0000313" key="4">
    <source>
        <dbReference type="Proteomes" id="UP001597286"/>
    </source>
</evidence>
<keyword evidence="1" id="KW-0812">Transmembrane</keyword>
<reference evidence="4" key="1">
    <citation type="journal article" date="2019" name="Int. J. Syst. Evol. Microbiol.">
        <title>The Global Catalogue of Microorganisms (GCM) 10K type strain sequencing project: providing services to taxonomists for standard genome sequencing and annotation.</title>
        <authorList>
            <consortium name="The Broad Institute Genomics Platform"/>
            <consortium name="The Broad Institute Genome Sequencing Center for Infectious Disease"/>
            <person name="Wu L."/>
            <person name="Ma J."/>
        </authorList>
    </citation>
    <scope>NUCLEOTIDE SEQUENCE [LARGE SCALE GENOMIC DNA]</scope>
    <source>
        <strain evidence="4">DT72</strain>
    </source>
</reference>
<gene>
    <name evidence="3" type="ORF">ACFSJG_01375</name>
</gene>
<dbReference type="CDD" id="cd06259">
    <property type="entry name" value="YdcF-like"/>
    <property type="match status" value="1"/>
</dbReference>
<dbReference type="InterPro" id="IPR003848">
    <property type="entry name" value="DUF218"/>
</dbReference>
<evidence type="ECO:0000259" key="2">
    <source>
        <dbReference type="Pfam" id="PF02698"/>
    </source>
</evidence>
<keyword evidence="1" id="KW-1133">Transmembrane helix</keyword>
<dbReference type="Proteomes" id="UP001597286">
    <property type="component" value="Unassembled WGS sequence"/>
</dbReference>
<dbReference type="EMBL" id="JBHUFB010000002">
    <property type="protein sequence ID" value="MFD1810851.1"/>
    <property type="molecule type" value="Genomic_DNA"/>
</dbReference>
<dbReference type="Pfam" id="PF02698">
    <property type="entry name" value="DUF218"/>
    <property type="match status" value="1"/>
</dbReference>
<accession>A0ABW4NY24</accession>
<feature type="domain" description="DUF218" evidence="2">
    <location>
        <begin position="52"/>
        <end position="172"/>
    </location>
</feature>
<evidence type="ECO:0000313" key="3">
    <source>
        <dbReference type="EMBL" id="MFD1810851.1"/>
    </source>
</evidence>
<proteinExistence type="predicted"/>
<name>A0ABW4NY24_9NOCA</name>
<protein>
    <submittedName>
        <fullName evidence="3">YdcF family protein</fullName>
    </submittedName>
</protein>
<comment type="caution">
    <text evidence="3">The sequence shown here is derived from an EMBL/GenBank/DDBJ whole genome shotgun (WGS) entry which is preliminary data.</text>
</comment>
<evidence type="ECO:0000256" key="1">
    <source>
        <dbReference type="SAM" id="Phobius"/>
    </source>
</evidence>
<organism evidence="3 4">
    <name type="scientific">Rhodococcus gannanensis</name>
    <dbReference type="NCBI Taxonomy" id="1960308"/>
    <lineage>
        <taxon>Bacteria</taxon>
        <taxon>Bacillati</taxon>
        <taxon>Actinomycetota</taxon>
        <taxon>Actinomycetes</taxon>
        <taxon>Mycobacteriales</taxon>
        <taxon>Nocardiaceae</taxon>
        <taxon>Rhodococcus</taxon>
    </lineage>
</organism>
<sequence>MNGIGPRALLRRRRAGVVALISIPAMTLLLALAGAGVRFYTFARFDPLQNVDAIVVLGGAHDGRERYGIDLARRGYASEVVLSDPYRSSDATMRELCSTQVPGVRVTCFVPDPRTTRGEADGVRELVTRNGWHRIMVLSWRYHLPRARFIFERCVDVEVVTRPVPLDYDYGLFRWAHQYLYQTGGFVKAASVDRC</sequence>
<keyword evidence="1" id="KW-0472">Membrane</keyword>
<feature type="transmembrane region" description="Helical" evidence="1">
    <location>
        <begin position="17"/>
        <end position="40"/>
    </location>
</feature>